<dbReference type="InterPro" id="IPR045116">
    <property type="entry name" value="Clp1/Grc3"/>
</dbReference>
<accession>A0A0K9NU07</accession>
<dbReference type="PANTHER" id="PTHR12755:SF3">
    <property type="entry name" value="POLYNUCLEOTIDE 5'-HYDROXYL-KINASE NOL9"/>
    <property type="match status" value="1"/>
</dbReference>
<keyword evidence="7" id="KW-0067">ATP-binding</keyword>
<protein>
    <submittedName>
        <fullName evidence="12">Polynucleotide 5'-hydroxyl-kinase grc3</fullName>
    </submittedName>
</protein>
<evidence type="ECO:0000256" key="9">
    <source>
        <dbReference type="SAM" id="MobiDB-lite"/>
    </source>
</evidence>
<dbReference type="EMBL" id="LFYR01001623">
    <property type="protein sequence ID" value="KMZ60259.1"/>
    <property type="molecule type" value="Genomic_DNA"/>
</dbReference>
<evidence type="ECO:0000259" key="10">
    <source>
        <dbReference type="Pfam" id="PF16575"/>
    </source>
</evidence>
<dbReference type="OrthoDB" id="2405412at2759"/>
<dbReference type="GO" id="GO:0000448">
    <property type="term" value="P:cleavage in ITS2 between 5.8S rRNA and LSU-rRNA of tricistronic rRNA transcript (SSU-rRNA, 5.8S rRNA, LSU-rRNA)"/>
    <property type="evidence" value="ECO:0000318"/>
    <property type="project" value="GO_Central"/>
</dbReference>
<dbReference type="GO" id="GO:0005730">
    <property type="term" value="C:nucleolus"/>
    <property type="evidence" value="ECO:0007669"/>
    <property type="project" value="UniProtKB-SubCell"/>
</dbReference>
<feature type="domain" description="Clp1 P-loop" evidence="10">
    <location>
        <begin position="66"/>
        <end position="222"/>
    </location>
</feature>
<keyword evidence="8" id="KW-0539">Nucleus</keyword>
<comment type="similarity">
    <text evidence="2">Belongs to the Clp1 family. NOL9/GRC3 subfamily.</text>
</comment>
<keyword evidence="4" id="KW-0808">Transferase</keyword>
<evidence type="ECO:0000313" key="12">
    <source>
        <dbReference type="EMBL" id="KMZ60259.1"/>
    </source>
</evidence>
<dbReference type="InterPro" id="IPR057570">
    <property type="entry name" value="NOL9_C"/>
</dbReference>
<dbReference type="CDD" id="cd01983">
    <property type="entry name" value="SIMIBI"/>
    <property type="match status" value="1"/>
</dbReference>
<feature type="compositionally biased region" description="Basic and acidic residues" evidence="9">
    <location>
        <begin position="1"/>
        <end position="11"/>
    </location>
</feature>
<keyword evidence="13" id="KW-1185">Reference proteome</keyword>
<comment type="caution">
    <text evidence="12">The sequence shown here is derived from an EMBL/GenBank/DDBJ whole genome shotgun (WGS) entry which is preliminary data.</text>
</comment>
<feature type="region of interest" description="Disordered" evidence="9">
    <location>
        <begin position="1"/>
        <end position="30"/>
    </location>
</feature>
<gene>
    <name evidence="12" type="ORF">ZOSMA_5G01240</name>
</gene>
<keyword evidence="3" id="KW-0698">rRNA processing</keyword>
<dbReference type="SUPFAM" id="SSF52540">
    <property type="entry name" value="P-loop containing nucleoside triphosphate hydrolases"/>
    <property type="match status" value="2"/>
</dbReference>
<evidence type="ECO:0000313" key="13">
    <source>
        <dbReference type="Proteomes" id="UP000036987"/>
    </source>
</evidence>
<dbReference type="GO" id="GO:0051731">
    <property type="term" value="F:polynucleotide 5'-hydroxyl-kinase activity"/>
    <property type="evidence" value="ECO:0000318"/>
    <property type="project" value="GO_Central"/>
</dbReference>
<evidence type="ECO:0000256" key="3">
    <source>
        <dbReference type="ARBA" id="ARBA00022552"/>
    </source>
</evidence>
<evidence type="ECO:0000259" key="11">
    <source>
        <dbReference type="Pfam" id="PF25467"/>
    </source>
</evidence>
<dbReference type="Pfam" id="PF25467">
    <property type="entry name" value="NOL9_C"/>
    <property type="match status" value="1"/>
</dbReference>
<evidence type="ECO:0000256" key="4">
    <source>
        <dbReference type="ARBA" id="ARBA00022679"/>
    </source>
</evidence>
<keyword evidence="6 12" id="KW-0418">Kinase</keyword>
<evidence type="ECO:0000256" key="8">
    <source>
        <dbReference type="ARBA" id="ARBA00023242"/>
    </source>
</evidence>
<evidence type="ECO:0000256" key="5">
    <source>
        <dbReference type="ARBA" id="ARBA00022741"/>
    </source>
</evidence>
<evidence type="ECO:0000256" key="2">
    <source>
        <dbReference type="ARBA" id="ARBA00011003"/>
    </source>
</evidence>
<evidence type="ECO:0000256" key="1">
    <source>
        <dbReference type="ARBA" id="ARBA00004604"/>
    </source>
</evidence>
<comment type="subcellular location">
    <subcellularLocation>
        <location evidence="1">Nucleus</location>
        <location evidence="1">Nucleolus</location>
    </subcellularLocation>
</comment>
<dbReference type="PANTHER" id="PTHR12755">
    <property type="entry name" value="CLEAVAGE/POLYADENYLATION FACTOR IA SUBUNIT CLP1P"/>
    <property type="match status" value="1"/>
</dbReference>
<dbReference type="GO" id="GO:0005634">
    <property type="term" value="C:nucleus"/>
    <property type="evidence" value="ECO:0000318"/>
    <property type="project" value="GO_Central"/>
</dbReference>
<feature type="domain" description="NOL9 C-terminal" evidence="11">
    <location>
        <begin position="289"/>
        <end position="380"/>
    </location>
</feature>
<name>A0A0K9NU07_ZOSMR</name>
<dbReference type="STRING" id="29655.A0A0K9NU07"/>
<evidence type="ECO:0000256" key="7">
    <source>
        <dbReference type="ARBA" id="ARBA00022840"/>
    </source>
</evidence>
<dbReference type="GO" id="GO:0005524">
    <property type="term" value="F:ATP binding"/>
    <property type="evidence" value="ECO:0007669"/>
    <property type="project" value="UniProtKB-KW"/>
</dbReference>
<proteinExistence type="inferred from homology"/>
<keyword evidence="5" id="KW-0547">Nucleotide-binding</keyword>
<dbReference type="Proteomes" id="UP000036987">
    <property type="component" value="Unassembled WGS sequence"/>
</dbReference>
<organism evidence="12 13">
    <name type="scientific">Zostera marina</name>
    <name type="common">Eelgrass</name>
    <dbReference type="NCBI Taxonomy" id="29655"/>
    <lineage>
        <taxon>Eukaryota</taxon>
        <taxon>Viridiplantae</taxon>
        <taxon>Streptophyta</taxon>
        <taxon>Embryophyta</taxon>
        <taxon>Tracheophyta</taxon>
        <taxon>Spermatophyta</taxon>
        <taxon>Magnoliopsida</taxon>
        <taxon>Liliopsida</taxon>
        <taxon>Zosteraceae</taxon>
        <taxon>Zostera</taxon>
    </lineage>
</organism>
<dbReference type="InterPro" id="IPR032319">
    <property type="entry name" value="CLP1_P"/>
</dbReference>
<feature type="compositionally biased region" description="Polar residues" evidence="9">
    <location>
        <begin position="15"/>
        <end position="28"/>
    </location>
</feature>
<dbReference type="OMA" id="SAPCLMT"/>
<evidence type="ECO:0000256" key="6">
    <source>
        <dbReference type="ARBA" id="ARBA00022777"/>
    </source>
</evidence>
<reference evidence="13" key="1">
    <citation type="journal article" date="2016" name="Nature">
        <title>The genome of the seagrass Zostera marina reveals angiosperm adaptation to the sea.</title>
        <authorList>
            <person name="Olsen J.L."/>
            <person name="Rouze P."/>
            <person name="Verhelst B."/>
            <person name="Lin Y.-C."/>
            <person name="Bayer T."/>
            <person name="Collen J."/>
            <person name="Dattolo E."/>
            <person name="De Paoli E."/>
            <person name="Dittami S."/>
            <person name="Maumus F."/>
            <person name="Michel G."/>
            <person name="Kersting A."/>
            <person name="Lauritano C."/>
            <person name="Lohaus R."/>
            <person name="Toepel M."/>
            <person name="Tonon T."/>
            <person name="Vanneste K."/>
            <person name="Amirebrahimi M."/>
            <person name="Brakel J."/>
            <person name="Bostroem C."/>
            <person name="Chovatia M."/>
            <person name="Grimwood J."/>
            <person name="Jenkins J.W."/>
            <person name="Jueterbock A."/>
            <person name="Mraz A."/>
            <person name="Stam W.T."/>
            <person name="Tice H."/>
            <person name="Bornberg-Bauer E."/>
            <person name="Green P.J."/>
            <person name="Pearson G.A."/>
            <person name="Procaccini G."/>
            <person name="Duarte C.M."/>
            <person name="Schmutz J."/>
            <person name="Reusch T.B.H."/>
            <person name="Van de Peer Y."/>
        </authorList>
    </citation>
    <scope>NUCLEOTIDE SEQUENCE [LARGE SCALE GENOMIC DNA]</scope>
    <source>
        <strain evidence="13">cv. Finnish</strain>
    </source>
</reference>
<dbReference type="Pfam" id="PF16575">
    <property type="entry name" value="CLP1_P"/>
    <property type="match status" value="1"/>
</dbReference>
<dbReference type="Gene3D" id="3.40.50.300">
    <property type="entry name" value="P-loop containing nucleotide triphosphate hydrolases"/>
    <property type="match status" value="1"/>
</dbReference>
<sequence length="406" mass="45579">MGEKRNRESDGGGKNSSLVTEPLSNLSSEPFDLTEKNSEIYIPDRWSEASQIIVSNMVLPVVFVCGPKNSGKTTFSRFLVNILLQRYKNVGYLDTDVGQSEFTPPGFLSLHVLQEQTTDFKVMSLKTPVKCIFFGDISSKRDPKAYLDGVFSLYDHFLMEYCSSSDLEYSRKPLLPLVINTPGWVKGTGYEILVEMLGRITTTHVVQLCLSAQKKNLPKGHFWLDSNQMSEVNVIELNAARKDSLDKSLLIEKQTHDLRDIRIIAYFSQCFPHDIDSSTFENFAHALASIPPYEVSISEVKTMHLHCQVPGSEILYSLNATIVGLSISTETTGNGIPWCVGLGIVRSIDISKDLLYIITPVNPKILEKVDLLLQGFIEIPSRLLQIQEYMPPYMSVNVLNKLDPLM</sequence>
<dbReference type="InterPro" id="IPR027417">
    <property type="entry name" value="P-loop_NTPase"/>
</dbReference>
<dbReference type="AlphaFoldDB" id="A0A0K9NU07"/>